<dbReference type="InterPro" id="IPR032710">
    <property type="entry name" value="NTF2-like_dom_sf"/>
</dbReference>
<reference evidence="2" key="2">
    <citation type="submission" date="2020-09" db="EMBL/GenBank/DDBJ databases">
        <authorList>
            <person name="Sun Q."/>
            <person name="Kim S."/>
        </authorList>
    </citation>
    <scope>NUCLEOTIDE SEQUENCE</scope>
    <source>
        <strain evidence="2">KCTC 42651</strain>
    </source>
</reference>
<gene>
    <name evidence="2" type="ORF">GCM10017083_08890</name>
</gene>
<dbReference type="AlphaFoldDB" id="A0A919CND7"/>
<comment type="caution">
    <text evidence="2">The sequence shown here is derived from an EMBL/GenBank/DDBJ whole genome shotgun (WGS) entry which is preliminary data.</text>
</comment>
<accession>A0A919CND7</accession>
<dbReference type="InterPro" id="IPR037401">
    <property type="entry name" value="SnoaL-like"/>
</dbReference>
<sequence>MTYTWNVPEDDFNAIRQWFAEWTVNVADVDFVPARDLFEDNVASFGTHMDVVEGLQDLENDQWRSVWPTIEDFSFLLPTLKVAVSPDRRMALGIITFSSTGITADGHRFPRPGRATVAFSRARRNARWKAIHTHVSLNPGTPAPSHGKRPAKS</sequence>
<evidence type="ECO:0000259" key="1">
    <source>
        <dbReference type="Pfam" id="PF13474"/>
    </source>
</evidence>
<name>A0A919CND7_9PROT</name>
<organism evidence="2 3">
    <name type="scientific">Thalassobaculum fulvum</name>
    <dbReference type="NCBI Taxonomy" id="1633335"/>
    <lineage>
        <taxon>Bacteria</taxon>
        <taxon>Pseudomonadati</taxon>
        <taxon>Pseudomonadota</taxon>
        <taxon>Alphaproteobacteria</taxon>
        <taxon>Rhodospirillales</taxon>
        <taxon>Thalassobaculaceae</taxon>
        <taxon>Thalassobaculum</taxon>
    </lineage>
</organism>
<dbReference type="EMBL" id="BMZS01000002">
    <property type="protein sequence ID" value="GHD43146.1"/>
    <property type="molecule type" value="Genomic_DNA"/>
</dbReference>
<dbReference type="GO" id="GO:0016853">
    <property type="term" value="F:isomerase activity"/>
    <property type="evidence" value="ECO:0007669"/>
    <property type="project" value="UniProtKB-KW"/>
</dbReference>
<dbReference type="Proteomes" id="UP000630353">
    <property type="component" value="Unassembled WGS sequence"/>
</dbReference>
<evidence type="ECO:0000313" key="3">
    <source>
        <dbReference type="Proteomes" id="UP000630353"/>
    </source>
</evidence>
<reference evidence="2" key="1">
    <citation type="journal article" date="2014" name="Int. J. Syst. Evol. Microbiol.">
        <title>Complete genome sequence of Corynebacterium casei LMG S-19264T (=DSM 44701T), isolated from a smear-ripened cheese.</title>
        <authorList>
            <consortium name="US DOE Joint Genome Institute (JGI-PGF)"/>
            <person name="Walter F."/>
            <person name="Albersmeier A."/>
            <person name="Kalinowski J."/>
            <person name="Ruckert C."/>
        </authorList>
    </citation>
    <scope>NUCLEOTIDE SEQUENCE</scope>
    <source>
        <strain evidence="2">KCTC 42651</strain>
    </source>
</reference>
<dbReference type="RefSeq" id="WP_189987727.1">
    <property type="nucleotide sequence ID" value="NZ_BMZS01000002.1"/>
</dbReference>
<protein>
    <submittedName>
        <fullName evidence="2">Ketosteroid isomerase</fullName>
    </submittedName>
</protein>
<dbReference type="SUPFAM" id="SSF54427">
    <property type="entry name" value="NTF2-like"/>
    <property type="match status" value="1"/>
</dbReference>
<keyword evidence="2" id="KW-0413">Isomerase</keyword>
<dbReference type="Gene3D" id="3.10.450.50">
    <property type="match status" value="1"/>
</dbReference>
<keyword evidence="3" id="KW-1185">Reference proteome</keyword>
<evidence type="ECO:0000313" key="2">
    <source>
        <dbReference type="EMBL" id="GHD43146.1"/>
    </source>
</evidence>
<feature type="domain" description="SnoaL-like" evidence="1">
    <location>
        <begin position="15"/>
        <end position="137"/>
    </location>
</feature>
<dbReference type="Pfam" id="PF13474">
    <property type="entry name" value="SnoaL_3"/>
    <property type="match status" value="1"/>
</dbReference>
<proteinExistence type="predicted"/>